<dbReference type="Gene3D" id="3.30.565.10">
    <property type="entry name" value="Histidine kinase-like ATPase, C-terminal domain"/>
    <property type="match status" value="1"/>
</dbReference>
<organism evidence="11 12">
    <name type="scientific">Geomonas paludis</name>
    <dbReference type="NCBI Taxonomy" id="2740185"/>
    <lineage>
        <taxon>Bacteria</taxon>
        <taxon>Pseudomonadati</taxon>
        <taxon>Thermodesulfobacteriota</taxon>
        <taxon>Desulfuromonadia</taxon>
        <taxon>Geobacterales</taxon>
        <taxon>Geobacteraceae</taxon>
        <taxon>Geomonas</taxon>
    </lineage>
</organism>
<evidence type="ECO:0000256" key="6">
    <source>
        <dbReference type="ARBA" id="ARBA00022777"/>
    </source>
</evidence>
<sequence length="550" mass="62031">MPSNAGGTHGGLEERLLMLLPEGRDAWSMPRVLERIDVAYKMCATQAELCAEIGKGAGALLIEEEALSSAMKQCLVGALSAGDPAAWSELPIIVLLRPGPETQTARDALLLPGDVTLVERPVRVNTLVAIIRSALRSRRRQYLVRDQLQALDEAKTRYHTLFVSIDEGFCIIEMLYDKTGKPVDYRFLETSPSFEKQTGLRQVEGKTIRELAPGQEEYWFEIYGRIIETGEPLRFERPAQQQDRWFDVYAFRFGPPENRQVAILVSDITDRKRAESELRRAKDELEVRVQARTEELIRALHGLRSETEERLRSAEELRAKEQQLMQQSRMAAMGEMIGYIAHQWRQPLNALALIVQESYTLYKMGQLHDEAFNASTAQAMQVIRQMSHTIDDFTSFFKPDKQKVPFSVQDILAKTIKLVDASFRHANVAVSVMPQDDTVVEGFPNEFSQVLLNLLMNAKDALLERKVREPAIAIRIFADNCKAVTTITDNAGGIPEDVMERIFDPYFTTKGPDKGTGIGLYMAKAIIEKHMGGRLSVRNVEGGAEFRIEV</sequence>
<keyword evidence="12" id="KW-1185">Reference proteome</keyword>
<keyword evidence="6" id="KW-0418">Kinase</keyword>
<dbReference type="Gene3D" id="3.30.450.20">
    <property type="entry name" value="PAS domain"/>
    <property type="match status" value="1"/>
</dbReference>
<dbReference type="SUPFAM" id="SSF55874">
    <property type="entry name" value="ATPase domain of HSP90 chaperone/DNA topoisomerase II/histidine kinase"/>
    <property type="match status" value="1"/>
</dbReference>
<dbReference type="InterPro" id="IPR000014">
    <property type="entry name" value="PAS"/>
</dbReference>
<dbReference type="RefSeq" id="WP_248647221.1">
    <property type="nucleotide sequence ID" value="NZ_CP096574.1"/>
</dbReference>
<evidence type="ECO:0000256" key="2">
    <source>
        <dbReference type="ARBA" id="ARBA00012438"/>
    </source>
</evidence>
<dbReference type="Pfam" id="PF02518">
    <property type="entry name" value="HATPase_c"/>
    <property type="match status" value="1"/>
</dbReference>
<feature type="domain" description="Histidine kinase" evidence="10">
    <location>
        <begin position="339"/>
        <end position="550"/>
    </location>
</feature>
<dbReference type="NCBIfam" id="TIGR00229">
    <property type="entry name" value="sensory_box"/>
    <property type="match status" value="1"/>
</dbReference>
<evidence type="ECO:0000256" key="7">
    <source>
        <dbReference type="ARBA" id="ARBA00022840"/>
    </source>
</evidence>
<evidence type="ECO:0000256" key="8">
    <source>
        <dbReference type="ARBA" id="ARBA00023012"/>
    </source>
</evidence>
<keyword evidence="5" id="KW-0547">Nucleotide-binding</keyword>
<evidence type="ECO:0000313" key="12">
    <source>
        <dbReference type="Proteomes" id="UP000831485"/>
    </source>
</evidence>
<dbReference type="PANTHER" id="PTHR43065">
    <property type="entry name" value="SENSOR HISTIDINE KINASE"/>
    <property type="match status" value="1"/>
</dbReference>
<proteinExistence type="predicted"/>
<comment type="catalytic activity">
    <reaction evidence="1">
        <text>ATP + protein L-histidine = ADP + protein N-phospho-L-histidine.</text>
        <dbReference type="EC" id="2.7.13.3"/>
    </reaction>
</comment>
<dbReference type="SUPFAM" id="SSF47384">
    <property type="entry name" value="Homodimeric domain of signal transducing histidine kinase"/>
    <property type="match status" value="1"/>
</dbReference>
<name>A0ABY4LJX5_9BACT</name>
<dbReference type="InterPro" id="IPR036097">
    <property type="entry name" value="HisK_dim/P_sf"/>
</dbReference>
<evidence type="ECO:0000256" key="9">
    <source>
        <dbReference type="SAM" id="Coils"/>
    </source>
</evidence>
<keyword evidence="8" id="KW-0902">Two-component regulatory system</keyword>
<dbReference type="InterPro" id="IPR004358">
    <property type="entry name" value="Sig_transdc_His_kin-like_C"/>
</dbReference>
<dbReference type="PRINTS" id="PR00344">
    <property type="entry name" value="BCTRLSENSOR"/>
</dbReference>
<keyword evidence="3" id="KW-0597">Phosphoprotein</keyword>
<gene>
    <name evidence="11" type="ORF">M1B72_09020</name>
</gene>
<dbReference type="Gene3D" id="1.10.287.130">
    <property type="match status" value="1"/>
</dbReference>
<evidence type="ECO:0000313" key="11">
    <source>
        <dbReference type="EMBL" id="UPU37830.1"/>
    </source>
</evidence>
<evidence type="ECO:0000256" key="3">
    <source>
        <dbReference type="ARBA" id="ARBA00022553"/>
    </source>
</evidence>
<dbReference type="PANTHER" id="PTHR43065:SF10">
    <property type="entry name" value="PEROXIDE STRESS-ACTIVATED HISTIDINE KINASE MAK3"/>
    <property type="match status" value="1"/>
</dbReference>
<dbReference type="EC" id="2.7.13.3" evidence="2"/>
<dbReference type="InterPro" id="IPR003661">
    <property type="entry name" value="HisK_dim/P_dom"/>
</dbReference>
<feature type="coiled-coil region" evidence="9">
    <location>
        <begin position="271"/>
        <end position="324"/>
    </location>
</feature>
<dbReference type="InterPro" id="IPR035965">
    <property type="entry name" value="PAS-like_dom_sf"/>
</dbReference>
<dbReference type="SUPFAM" id="SSF55785">
    <property type="entry name" value="PYP-like sensor domain (PAS domain)"/>
    <property type="match status" value="1"/>
</dbReference>
<protein>
    <recommendedName>
        <fullName evidence="2">histidine kinase</fullName>
        <ecNumber evidence="2">2.7.13.3</ecNumber>
    </recommendedName>
</protein>
<dbReference type="InterPro" id="IPR003594">
    <property type="entry name" value="HATPase_dom"/>
</dbReference>
<dbReference type="InterPro" id="IPR036890">
    <property type="entry name" value="HATPase_C_sf"/>
</dbReference>
<evidence type="ECO:0000256" key="4">
    <source>
        <dbReference type="ARBA" id="ARBA00022679"/>
    </source>
</evidence>
<dbReference type="SMART" id="SM00387">
    <property type="entry name" value="HATPase_c"/>
    <property type="match status" value="1"/>
</dbReference>
<dbReference type="CDD" id="cd00082">
    <property type="entry name" value="HisKA"/>
    <property type="match status" value="1"/>
</dbReference>
<keyword evidence="4" id="KW-0808">Transferase</keyword>
<reference evidence="11" key="1">
    <citation type="submission" date="2022-04" db="EMBL/GenBank/DDBJ databases">
        <authorList>
            <person name="Liu G."/>
        </authorList>
    </citation>
    <scope>NUCLEOTIDE SEQUENCE</scope>
    <source>
        <strain evidence="11">RG22</strain>
    </source>
</reference>
<keyword evidence="7 11" id="KW-0067">ATP-binding</keyword>
<evidence type="ECO:0000256" key="5">
    <source>
        <dbReference type="ARBA" id="ARBA00022741"/>
    </source>
</evidence>
<keyword evidence="9" id="KW-0175">Coiled coil</keyword>
<evidence type="ECO:0000259" key="10">
    <source>
        <dbReference type="PROSITE" id="PS50109"/>
    </source>
</evidence>
<dbReference type="Proteomes" id="UP000831485">
    <property type="component" value="Chromosome"/>
</dbReference>
<accession>A0ABY4LJX5</accession>
<dbReference type="InterPro" id="IPR005467">
    <property type="entry name" value="His_kinase_dom"/>
</dbReference>
<dbReference type="PROSITE" id="PS50109">
    <property type="entry name" value="HIS_KIN"/>
    <property type="match status" value="1"/>
</dbReference>
<dbReference type="GO" id="GO:0005524">
    <property type="term" value="F:ATP binding"/>
    <property type="evidence" value="ECO:0007669"/>
    <property type="project" value="UniProtKB-KW"/>
</dbReference>
<dbReference type="EMBL" id="CP096574">
    <property type="protein sequence ID" value="UPU37830.1"/>
    <property type="molecule type" value="Genomic_DNA"/>
</dbReference>
<evidence type="ECO:0000256" key="1">
    <source>
        <dbReference type="ARBA" id="ARBA00000085"/>
    </source>
</evidence>